<dbReference type="Proteomes" id="UP001501588">
    <property type="component" value="Unassembled WGS sequence"/>
</dbReference>
<dbReference type="Pfam" id="PF03471">
    <property type="entry name" value="CorC_HlyC"/>
    <property type="match status" value="1"/>
</dbReference>
<feature type="region of interest" description="Disordered" evidence="5">
    <location>
        <begin position="307"/>
        <end position="330"/>
    </location>
</feature>
<feature type="region of interest" description="Disordered" evidence="5">
    <location>
        <begin position="49"/>
        <end position="74"/>
    </location>
</feature>
<sequence>MSAPQHGGAPARNGNGNGASAAARNGLLWRLQSLLRRREAESVRDRMEELIEGRDEPRREGGSGGALAPANGLDPHERALLGNVLKLRGKTASDVMVPRADIMAMPEDFTLEQAIRLIQRDGHSRYPVYRRELDGIVGMVHIKDVFAAVGREGAFDMKAILRTPLLVVPSVPVLDLLLQMRQARIHMALVVDEYGGIDGLVTIEDLVETITGDIADEHDEPGPPQMVERPDGTYDVDARTPITAFEDRFGAAVLTGEERAADIDTVGGLVFTLAGRVPARGELVSHPSGLEFRVLDADPRRIRRLRVRRPGVAPTQGGGQGQDGQKQAAE</sequence>
<evidence type="ECO:0000256" key="4">
    <source>
        <dbReference type="PROSITE-ProRule" id="PRU00703"/>
    </source>
</evidence>
<evidence type="ECO:0000313" key="8">
    <source>
        <dbReference type="Proteomes" id="UP001501588"/>
    </source>
</evidence>
<name>A0ABN1F3D1_9PROT</name>
<dbReference type="Gene3D" id="3.30.465.10">
    <property type="match status" value="1"/>
</dbReference>
<organism evidence="7 8">
    <name type="scientific">Craurococcus roseus</name>
    <dbReference type="NCBI Taxonomy" id="77585"/>
    <lineage>
        <taxon>Bacteria</taxon>
        <taxon>Pseudomonadati</taxon>
        <taxon>Pseudomonadota</taxon>
        <taxon>Alphaproteobacteria</taxon>
        <taxon>Acetobacterales</taxon>
        <taxon>Acetobacteraceae</taxon>
        <taxon>Craurococcus</taxon>
    </lineage>
</organism>
<dbReference type="PROSITE" id="PS51371">
    <property type="entry name" value="CBS"/>
    <property type="match status" value="2"/>
</dbReference>
<evidence type="ECO:0000313" key="7">
    <source>
        <dbReference type="EMBL" id="GAA0580778.1"/>
    </source>
</evidence>
<evidence type="ECO:0000256" key="5">
    <source>
        <dbReference type="SAM" id="MobiDB-lite"/>
    </source>
</evidence>
<feature type="compositionally biased region" description="Basic and acidic residues" evidence="5">
    <location>
        <begin position="49"/>
        <end position="61"/>
    </location>
</feature>
<evidence type="ECO:0000256" key="3">
    <source>
        <dbReference type="ARBA" id="ARBA00023122"/>
    </source>
</evidence>
<evidence type="ECO:0000256" key="1">
    <source>
        <dbReference type="ARBA" id="ARBA00006446"/>
    </source>
</evidence>
<feature type="domain" description="CBS" evidence="6">
    <location>
        <begin position="96"/>
        <end position="157"/>
    </location>
</feature>
<comment type="similarity">
    <text evidence="1">Belongs to the UPF0053 family. Hemolysin C subfamily.</text>
</comment>
<feature type="domain" description="CBS" evidence="6">
    <location>
        <begin position="160"/>
        <end position="220"/>
    </location>
</feature>
<keyword evidence="3 4" id="KW-0129">CBS domain</keyword>
<keyword evidence="2" id="KW-0677">Repeat</keyword>
<dbReference type="InterPro" id="IPR046342">
    <property type="entry name" value="CBS_dom_sf"/>
</dbReference>
<dbReference type="InterPro" id="IPR036318">
    <property type="entry name" value="FAD-bd_PCMH-like_sf"/>
</dbReference>
<dbReference type="EMBL" id="BAAAFZ010000022">
    <property type="protein sequence ID" value="GAA0580778.1"/>
    <property type="molecule type" value="Genomic_DNA"/>
</dbReference>
<dbReference type="SMART" id="SM01091">
    <property type="entry name" value="CorC_HlyC"/>
    <property type="match status" value="1"/>
</dbReference>
<dbReference type="Gene3D" id="3.10.580.10">
    <property type="entry name" value="CBS-domain"/>
    <property type="match status" value="1"/>
</dbReference>
<evidence type="ECO:0000259" key="6">
    <source>
        <dbReference type="PROSITE" id="PS51371"/>
    </source>
</evidence>
<feature type="region of interest" description="Disordered" evidence="5">
    <location>
        <begin position="214"/>
        <end position="233"/>
    </location>
</feature>
<dbReference type="InterPro" id="IPR016169">
    <property type="entry name" value="FAD-bd_PCMH_sub2"/>
</dbReference>
<reference evidence="7 8" key="1">
    <citation type="journal article" date="2019" name="Int. J. Syst. Evol. Microbiol.">
        <title>The Global Catalogue of Microorganisms (GCM) 10K type strain sequencing project: providing services to taxonomists for standard genome sequencing and annotation.</title>
        <authorList>
            <consortium name="The Broad Institute Genomics Platform"/>
            <consortium name="The Broad Institute Genome Sequencing Center for Infectious Disease"/>
            <person name="Wu L."/>
            <person name="Ma J."/>
        </authorList>
    </citation>
    <scope>NUCLEOTIDE SEQUENCE [LARGE SCALE GENOMIC DNA]</scope>
    <source>
        <strain evidence="7 8">JCM 9933</strain>
    </source>
</reference>
<accession>A0ABN1F3D1</accession>
<dbReference type="PANTHER" id="PTHR22777:SF27">
    <property type="entry name" value="MAGNESIUM AND COBALT EFFLUX PROTEIN CORC"/>
    <property type="match status" value="1"/>
</dbReference>
<dbReference type="InterPro" id="IPR000644">
    <property type="entry name" value="CBS_dom"/>
</dbReference>
<dbReference type="RefSeq" id="WP_343895006.1">
    <property type="nucleotide sequence ID" value="NZ_BAAAFZ010000022.1"/>
</dbReference>
<gene>
    <name evidence="7" type="ORF">GCM10009416_19030</name>
</gene>
<dbReference type="CDD" id="cd04590">
    <property type="entry name" value="CBS_pair_CorC_HlyC_assoc"/>
    <property type="match status" value="1"/>
</dbReference>
<keyword evidence="8" id="KW-1185">Reference proteome</keyword>
<dbReference type="SUPFAM" id="SSF54631">
    <property type="entry name" value="CBS-domain pair"/>
    <property type="match status" value="1"/>
</dbReference>
<dbReference type="Pfam" id="PF00571">
    <property type="entry name" value="CBS"/>
    <property type="match status" value="2"/>
</dbReference>
<evidence type="ECO:0000256" key="2">
    <source>
        <dbReference type="ARBA" id="ARBA00022737"/>
    </source>
</evidence>
<comment type="caution">
    <text evidence="7">The sequence shown here is derived from an EMBL/GenBank/DDBJ whole genome shotgun (WGS) entry which is preliminary data.</text>
</comment>
<dbReference type="InterPro" id="IPR005170">
    <property type="entry name" value="Transptr-assoc_dom"/>
</dbReference>
<feature type="region of interest" description="Disordered" evidence="5">
    <location>
        <begin position="1"/>
        <end position="21"/>
    </location>
</feature>
<dbReference type="InterPro" id="IPR044751">
    <property type="entry name" value="Ion_transp-like_CBS"/>
</dbReference>
<dbReference type="SUPFAM" id="SSF56176">
    <property type="entry name" value="FAD-binding/transporter-associated domain-like"/>
    <property type="match status" value="1"/>
</dbReference>
<dbReference type="PANTHER" id="PTHR22777">
    <property type="entry name" value="HEMOLYSIN-RELATED"/>
    <property type="match status" value="1"/>
</dbReference>
<feature type="compositionally biased region" description="Low complexity" evidence="5">
    <location>
        <begin position="7"/>
        <end position="21"/>
    </location>
</feature>
<protein>
    <submittedName>
        <fullName evidence="7">Hemolysin family protein</fullName>
    </submittedName>
</protein>
<proteinExistence type="inferred from homology"/>